<dbReference type="InParanoid" id="A0A6P7YIG4"/>
<evidence type="ECO:0000256" key="1">
    <source>
        <dbReference type="ARBA" id="ARBA00004613"/>
    </source>
</evidence>
<organism evidence="10 11">
    <name type="scientific">Microcaecilia unicolor</name>
    <dbReference type="NCBI Taxonomy" id="1415580"/>
    <lineage>
        <taxon>Eukaryota</taxon>
        <taxon>Metazoa</taxon>
        <taxon>Chordata</taxon>
        <taxon>Craniata</taxon>
        <taxon>Vertebrata</taxon>
        <taxon>Euteleostomi</taxon>
        <taxon>Amphibia</taxon>
        <taxon>Gymnophiona</taxon>
        <taxon>Siphonopidae</taxon>
        <taxon>Microcaecilia</taxon>
    </lineage>
</organism>
<keyword evidence="10" id="KW-1185">Reference proteome</keyword>
<dbReference type="GO" id="GO:0005576">
    <property type="term" value="C:extracellular region"/>
    <property type="evidence" value="ECO:0007669"/>
    <property type="project" value="UniProtKB-SubCell"/>
</dbReference>
<dbReference type="GO" id="GO:0001692">
    <property type="term" value="P:histamine metabolic process"/>
    <property type="evidence" value="ECO:0007669"/>
    <property type="project" value="TreeGrafter"/>
</dbReference>
<dbReference type="GO" id="GO:0014050">
    <property type="term" value="P:negative regulation of glutamate secretion"/>
    <property type="evidence" value="ECO:0007669"/>
    <property type="project" value="TreeGrafter"/>
</dbReference>
<proteinExistence type="inferred from homology"/>
<keyword evidence="4" id="KW-0165">Cleavage on pair of basic residues</keyword>
<dbReference type="PIRSF" id="PIRSF001795">
    <property type="entry name" value="TRH"/>
    <property type="match status" value="1"/>
</dbReference>
<sequence>MRLCGEIIGKRFGDQVTSISLFCYFSGPGATMRATWLLLLLSLSLSSITVALGQTVPQENDTEERNNLDEVLQRAESIIIRSILKKIDEDNEESSAPQLEWFSKRQHPGKTYLEDLGKRQHPGKREEGEDKSFLESQKRQHPGKREEDDSDGLLEMQKRQHPGRRSFLDHSWDSPSTQLTSLSELWKRQHPGKRTWAFTKRQHPGKREGDEDLEDLEKRQHPGKRYLESEGLDYTLPCDTQDMFNCNKAGLLLELLDNVNKGREEEKRQHPGRRSELEGDLIAQE</sequence>
<accession>A0A6P7YIG4</accession>
<dbReference type="GO" id="GO:0032024">
    <property type="term" value="P:positive regulation of insulin secretion"/>
    <property type="evidence" value="ECO:0007669"/>
    <property type="project" value="TreeGrafter"/>
</dbReference>
<evidence type="ECO:0000256" key="6">
    <source>
        <dbReference type="ARBA" id="ARBA00022729"/>
    </source>
</evidence>
<feature type="region of interest" description="Disordered" evidence="9">
    <location>
        <begin position="262"/>
        <end position="285"/>
    </location>
</feature>
<dbReference type="Proteomes" id="UP000515156">
    <property type="component" value="Chromosome 6"/>
</dbReference>
<evidence type="ECO:0000256" key="4">
    <source>
        <dbReference type="ARBA" id="ARBA00022685"/>
    </source>
</evidence>
<keyword evidence="8" id="KW-0027">Amidation</keyword>
<dbReference type="GeneID" id="115472653"/>
<dbReference type="PANTHER" id="PTHR17530:SF2">
    <property type="entry name" value="PRO-THYROTROPIN-RELEASING HORMONE"/>
    <property type="match status" value="1"/>
</dbReference>
<comment type="subcellular location">
    <subcellularLocation>
        <location evidence="1">Secreted</location>
    </subcellularLocation>
</comment>
<dbReference type="GO" id="GO:0042755">
    <property type="term" value="P:eating behavior"/>
    <property type="evidence" value="ECO:0007669"/>
    <property type="project" value="TreeGrafter"/>
</dbReference>
<gene>
    <name evidence="11" type="primary">TRH</name>
</gene>
<name>A0A6P7YIG4_9AMPH</name>
<dbReference type="PANTHER" id="PTHR17530">
    <property type="entry name" value="PRO-THYROTROPIN-RELEASING HORMONE"/>
    <property type="match status" value="1"/>
</dbReference>
<dbReference type="InterPro" id="IPR008857">
    <property type="entry name" value="TRH"/>
</dbReference>
<dbReference type="CTD" id="7200"/>
<comment type="similarity">
    <text evidence="2">Belongs to the TRH family.</text>
</comment>
<evidence type="ECO:0000256" key="3">
    <source>
        <dbReference type="ARBA" id="ARBA00022525"/>
    </source>
</evidence>
<evidence type="ECO:0000256" key="9">
    <source>
        <dbReference type="SAM" id="MobiDB-lite"/>
    </source>
</evidence>
<feature type="compositionally biased region" description="Basic and acidic residues" evidence="9">
    <location>
        <begin position="114"/>
        <end position="147"/>
    </location>
</feature>
<dbReference type="GO" id="GO:0030141">
    <property type="term" value="C:secretory granule"/>
    <property type="evidence" value="ECO:0007669"/>
    <property type="project" value="TreeGrafter"/>
</dbReference>
<evidence type="ECO:0000313" key="11">
    <source>
        <dbReference type="RefSeq" id="XP_030062845.1"/>
    </source>
</evidence>
<dbReference type="Pfam" id="PF05438">
    <property type="entry name" value="TRH"/>
    <property type="match status" value="1"/>
</dbReference>
<keyword evidence="7" id="KW-0677">Repeat</keyword>
<feature type="compositionally biased region" description="Basic and acidic residues" evidence="9">
    <location>
        <begin position="262"/>
        <end position="277"/>
    </location>
</feature>
<feature type="region of interest" description="Disordered" evidence="9">
    <location>
        <begin position="193"/>
        <end position="223"/>
    </location>
</feature>
<reference evidence="11" key="1">
    <citation type="submission" date="2025-08" db="UniProtKB">
        <authorList>
            <consortium name="RefSeq"/>
        </authorList>
    </citation>
    <scope>IDENTIFICATION</scope>
</reference>
<dbReference type="OrthoDB" id="9949225at2759"/>
<dbReference type="GO" id="GO:0014054">
    <property type="term" value="P:positive regulation of gamma-aminobutyric acid secretion"/>
    <property type="evidence" value="ECO:0007669"/>
    <property type="project" value="TreeGrafter"/>
</dbReference>
<protein>
    <submittedName>
        <fullName evidence="11">Thyrotropin releasing hormone isoform X1</fullName>
    </submittedName>
</protein>
<evidence type="ECO:0000256" key="5">
    <source>
        <dbReference type="ARBA" id="ARBA00022702"/>
    </source>
</evidence>
<evidence type="ECO:0000256" key="8">
    <source>
        <dbReference type="ARBA" id="ARBA00022815"/>
    </source>
</evidence>
<dbReference type="RefSeq" id="XP_030062845.1">
    <property type="nucleotide sequence ID" value="XM_030206985.1"/>
</dbReference>
<evidence type="ECO:0000256" key="2">
    <source>
        <dbReference type="ARBA" id="ARBA00010437"/>
    </source>
</evidence>
<keyword evidence="6" id="KW-0732">Signal</keyword>
<dbReference type="AlphaFoldDB" id="A0A6P7YIG4"/>
<keyword evidence="5" id="KW-0372">Hormone</keyword>
<dbReference type="GO" id="GO:0008437">
    <property type="term" value="F:thyrotropin-releasing hormone activity"/>
    <property type="evidence" value="ECO:0007669"/>
    <property type="project" value="InterPro"/>
</dbReference>
<evidence type="ECO:0000313" key="10">
    <source>
        <dbReference type="Proteomes" id="UP000515156"/>
    </source>
</evidence>
<feature type="region of interest" description="Disordered" evidence="9">
    <location>
        <begin position="114"/>
        <end position="152"/>
    </location>
</feature>
<dbReference type="KEGG" id="muo:115472653"/>
<keyword evidence="3" id="KW-0964">Secreted</keyword>
<evidence type="ECO:0000256" key="7">
    <source>
        <dbReference type="ARBA" id="ARBA00022737"/>
    </source>
</evidence>
<dbReference type="GO" id="GO:0009755">
    <property type="term" value="P:hormone-mediated signaling pathway"/>
    <property type="evidence" value="ECO:0007669"/>
    <property type="project" value="InterPro"/>
</dbReference>